<proteinExistence type="predicted"/>
<sequence length="284" mass="33153">MPDPYFTEVVENLFQILSPELMTADYIYPLVTSNQSGDLISLDKRLRAVFLRLFTSLFAGYRSCLTITRIHPKPVIHFNRFCFNKSAHNEFYDRLLSSMRFHQFILERGPPFRVCDIFDEVYESNVDDHSLFDSNNNWTLNSRDYEYDMFSNHNPSQMITGNTANFSLIERLSTKLFDNECGDQPATQILPNEAIEAHKRIHQTPFPVLDAKLIDELTVQYSQKKTNFIEAILSEKTLRNRNRLYAAGHGDKLIDFSLIYHIQLERQLYLLLIMILNILTIPAL</sequence>
<dbReference type="InterPro" id="IPR037516">
    <property type="entry name" value="Tripartite_DENN"/>
</dbReference>
<organism evidence="2 3">
    <name type="scientific">Schistosoma margrebowiei</name>
    <dbReference type="NCBI Taxonomy" id="48269"/>
    <lineage>
        <taxon>Eukaryota</taxon>
        <taxon>Metazoa</taxon>
        <taxon>Spiralia</taxon>
        <taxon>Lophotrochozoa</taxon>
        <taxon>Platyhelminthes</taxon>
        <taxon>Trematoda</taxon>
        <taxon>Digenea</taxon>
        <taxon>Strigeidida</taxon>
        <taxon>Schistosomatoidea</taxon>
        <taxon>Schistosomatidae</taxon>
        <taxon>Schistosoma</taxon>
    </lineage>
</organism>
<evidence type="ECO:0000313" key="2">
    <source>
        <dbReference type="EMBL" id="VDO85628.1"/>
    </source>
</evidence>
<gene>
    <name evidence="2" type="ORF">SMRZ_LOCUS9286</name>
</gene>
<dbReference type="PROSITE" id="PS50211">
    <property type="entry name" value="DENN"/>
    <property type="match status" value="1"/>
</dbReference>
<reference evidence="2 3" key="1">
    <citation type="submission" date="2018-11" db="EMBL/GenBank/DDBJ databases">
        <authorList>
            <consortium name="Pathogen Informatics"/>
        </authorList>
    </citation>
    <scope>NUCLEOTIDE SEQUENCE [LARGE SCALE GENOMIC DNA]</scope>
    <source>
        <strain evidence="2 3">Zambia</strain>
    </source>
</reference>
<accession>A0A3P8CBW6</accession>
<feature type="domain" description="UDENN" evidence="1">
    <location>
        <begin position="1"/>
        <end position="115"/>
    </location>
</feature>
<dbReference type="AlphaFoldDB" id="A0A3P8CBW6"/>
<evidence type="ECO:0000259" key="1">
    <source>
        <dbReference type="PROSITE" id="PS50211"/>
    </source>
</evidence>
<name>A0A3P8CBW6_9TREM</name>
<dbReference type="EMBL" id="UZAI01004327">
    <property type="protein sequence ID" value="VDO85628.1"/>
    <property type="molecule type" value="Genomic_DNA"/>
</dbReference>
<evidence type="ECO:0000313" key="3">
    <source>
        <dbReference type="Proteomes" id="UP000277204"/>
    </source>
</evidence>
<keyword evidence="3" id="KW-1185">Reference proteome</keyword>
<dbReference type="SMART" id="SM00801">
    <property type="entry name" value="dDENN"/>
    <property type="match status" value="1"/>
</dbReference>
<dbReference type="Proteomes" id="UP000277204">
    <property type="component" value="Unassembled WGS sequence"/>
</dbReference>
<protein>
    <recommendedName>
        <fullName evidence="1">UDENN domain-containing protein</fullName>
    </recommendedName>
</protein>
<dbReference type="InterPro" id="IPR005112">
    <property type="entry name" value="dDENN_dom"/>
</dbReference>